<dbReference type="EMBL" id="CT573213">
    <property type="protein sequence ID" value="CAJ59957.1"/>
    <property type="molecule type" value="Genomic_DNA"/>
</dbReference>
<evidence type="ECO:0000259" key="1">
    <source>
        <dbReference type="PROSITE" id="PS50042"/>
    </source>
</evidence>
<keyword evidence="2" id="KW-0503">Monooxygenase</keyword>
<keyword evidence="2" id="KW-0560">Oxidoreductase</keyword>
<dbReference type="GO" id="GO:0004497">
    <property type="term" value="F:monooxygenase activity"/>
    <property type="evidence" value="ECO:0007669"/>
    <property type="project" value="UniProtKB-KW"/>
</dbReference>
<dbReference type="Proteomes" id="UP000000657">
    <property type="component" value="Chromosome"/>
</dbReference>
<proteinExistence type="predicted"/>
<protein>
    <submittedName>
        <fullName evidence="2">Monooxygenase</fullName>
    </submittedName>
</protein>
<organism evidence="2 3">
    <name type="scientific">Frankia alni (strain DSM 45986 / CECT 9034 / ACN14a)</name>
    <dbReference type="NCBI Taxonomy" id="326424"/>
    <lineage>
        <taxon>Bacteria</taxon>
        <taxon>Bacillati</taxon>
        <taxon>Actinomycetota</taxon>
        <taxon>Actinomycetes</taxon>
        <taxon>Frankiales</taxon>
        <taxon>Frankiaceae</taxon>
        <taxon>Frankia</taxon>
    </lineage>
</organism>
<name>Q0RR65_FRAAA</name>
<dbReference type="HOGENOM" id="CLU_1710610_0_0_11"/>
<sequence length="128" mass="13666">MQARGRQDDLLGLHRGDAPRADWTIDCTVTQGPAGLDLRGRHIQGRPGARFLYLSWGDVDDAGTFAMFRRAKLMLDAVDPDVLAAAVGTGELVGRLGLTDARGQPRCAAVRPPAITWSAVRADRGTSG</sequence>
<feature type="domain" description="Cyclic nucleotide-binding" evidence="1">
    <location>
        <begin position="44"/>
        <end position="111"/>
    </location>
</feature>
<dbReference type="KEGG" id="fal:FRAAL1296"/>
<dbReference type="eggNOG" id="ENOG5033414">
    <property type="taxonomic scope" value="Bacteria"/>
</dbReference>
<dbReference type="AlphaFoldDB" id="Q0RR65"/>
<dbReference type="Pfam" id="PF19452">
    <property type="entry name" value="DUF5990"/>
    <property type="match status" value="1"/>
</dbReference>
<evidence type="ECO:0000313" key="2">
    <source>
        <dbReference type="EMBL" id="CAJ59957.1"/>
    </source>
</evidence>
<dbReference type="InterPro" id="IPR046032">
    <property type="entry name" value="DUF5990"/>
</dbReference>
<dbReference type="InterPro" id="IPR000595">
    <property type="entry name" value="cNMP-bd_dom"/>
</dbReference>
<evidence type="ECO:0000313" key="3">
    <source>
        <dbReference type="Proteomes" id="UP000000657"/>
    </source>
</evidence>
<keyword evidence="3" id="KW-1185">Reference proteome</keyword>
<gene>
    <name evidence="2" type="ordered locus">FRAAL1296</name>
</gene>
<dbReference type="PROSITE" id="PS50042">
    <property type="entry name" value="CNMP_BINDING_3"/>
    <property type="match status" value="1"/>
</dbReference>
<reference evidence="2 3" key="1">
    <citation type="journal article" date="2007" name="Genome Res.">
        <title>Genome characteristics of facultatively symbiotic Frankia sp. strains reflect host range and host plant biogeography.</title>
        <authorList>
            <person name="Normand P."/>
            <person name="Lapierre P."/>
            <person name="Tisa L.S."/>
            <person name="Gogarten J.P."/>
            <person name="Alloisio N."/>
            <person name="Bagnarol E."/>
            <person name="Bassi C.A."/>
            <person name="Berry A.M."/>
            <person name="Bickhart D.M."/>
            <person name="Choisne N."/>
            <person name="Couloux A."/>
            <person name="Cournoyer B."/>
            <person name="Cruveiller S."/>
            <person name="Daubin V."/>
            <person name="Demange N."/>
            <person name="Francino M.P."/>
            <person name="Goltsman E."/>
            <person name="Huang Y."/>
            <person name="Kopp O.R."/>
            <person name="Labarre L."/>
            <person name="Lapidus A."/>
            <person name="Lavire C."/>
            <person name="Marechal J."/>
            <person name="Martinez M."/>
            <person name="Mastronunzio J.E."/>
            <person name="Mullin B.C."/>
            <person name="Niemann J."/>
            <person name="Pujic P."/>
            <person name="Rawnsley T."/>
            <person name="Rouy Z."/>
            <person name="Schenowitz C."/>
            <person name="Sellstedt A."/>
            <person name="Tavares F."/>
            <person name="Tomkins J.P."/>
            <person name="Vallenet D."/>
            <person name="Valverde C."/>
            <person name="Wall L.G."/>
            <person name="Wang Y."/>
            <person name="Medigue C."/>
            <person name="Benson D.R."/>
        </authorList>
    </citation>
    <scope>NUCLEOTIDE SEQUENCE [LARGE SCALE GENOMIC DNA]</scope>
    <source>
        <strain evidence="3">DSM 45986 / CECT 9034 / ACN14a</strain>
    </source>
</reference>
<accession>Q0RR65</accession>